<reference evidence="2" key="1">
    <citation type="submission" date="2019-02" db="EMBL/GenBank/DDBJ databases">
        <authorList>
            <person name="Gruber-Vodicka R. H."/>
            <person name="Seah K. B. B."/>
        </authorList>
    </citation>
    <scope>NUCLEOTIDE SEQUENCE</scope>
    <source>
        <strain evidence="2">BECK_BZ131</strain>
    </source>
</reference>
<dbReference type="SUPFAM" id="SSF52540">
    <property type="entry name" value="P-loop containing nucleoside triphosphate hydrolases"/>
    <property type="match status" value="1"/>
</dbReference>
<dbReference type="InterPro" id="IPR027417">
    <property type="entry name" value="P-loop_NTPase"/>
</dbReference>
<accession>A0A450TK64</accession>
<dbReference type="InterPro" id="IPR014556">
    <property type="entry name" value="UCP029407"/>
</dbReference>
<feature type="region of interest" description="Disordered" evidence="1">
    <location>
        <begin position="344"/>
        <end position="394"/>
    </location>
</feature>
<evidence type="ECO:0000313" key="2">
    <source>
        <dbReference type="EMBL" id="VFJ67934.1"/>
    </source>
</evidence>
<protein>
    <recommendedName>
        <fullName evidence="3">Sulfotransferase family protein</fullName>
    </recommendedName>
</protein>
<dbReference type="AlphaFoldDB" id="A0A450TK64"/>
<dbReference type="Gene3D" id="3.40.50.300">
    <property type="entry name" value="P-loop containing nucleotide triphosphate hydrolases"/>
    <property type="match status" value="1"/>
</dbReference>
<dbReference type="PIRSF" id="PIRSF029407">
    <property type="entry name" value="UCP029407"/>
    <property type="match status" value="1"/>
</dbReference>
<sequence>MSRTRHPLDNTDKPVSRTVILVLGMHRSGTSAITRVVNFLGAKLADELMPPQPDNNETGFWESAAVVQLNEDILQSGGSRWDDWLRFNPEWFRSPVVDEFTGRALDILARDVGQTGFFALKDPRICRLLPFWMNVFRHFGAQVKYVLPIRNPLEVAASLRARDGFGLSKSTLLWLRHVLEAEAATRDLPRVFVGYGELLSDWRLTIHRIADTLDLEWPRFSAEAEREIDAFLDAGHRHHRVSDELPMDHPDLSEWVKTAHGALLGLCREDGQQGLLEQLEEVREQFDLACKNLGVALHDEHTTLAKKAGNLEDRLSDCQLRLTEAESANREWERRIAALEAKHAESREEMEHALHEQKEATDRAAEKHNRELARQAEKTRGAEHARDEYKAGRDEVSKKLDARIQELVRFTRILQEKDEEVEATWKQLGKAVMALLDYSPGEPLTRRRQKRLVARIQESGIIDEQWYLGKYPDAAETGMDPSLHYLMYGALEGREPKDASRKVVQSLDHG</sequence>
<organism evidence="2">
    <name type="scientific">Candidatus Kentrum sp. FW</name>
    <dbReference type="NCBI Taxonomy" id="2126338"/>
    <lineage>
        <taxon>Bacteria</taxon>
        <taxon>Pseudomonadati</taxon>
        <taxon>Pseudomonadota</taxon>
        <taxon>Gammaproteobacteria</taxon>
        <taxon>Candidatus Kentrum</taxon>
    </lineage>
</organism>
<evidence type="ECO:0000256" key="1">
    <source>
        <dbReference type="SAM" id="MobiDB-lite"/>
    </source>
</evidence>
<proteinExistence type="predicted"/>
<name>A0A450TK64_9GAMM</name>
<gene>
    <name evidence="2" type="ORF">BECKFW1821C_GA0114237_101321</name>
</gene>
<evidence type="ECO:0008006" key="3">
    <source>
        <dbReference type="Google" id="ProtNLM"/>
    </source>
</evidence>
<dbReference type="EMBL" id="CAADFE010000013">
    <property type="protein sequence ID" value="VFJ67934.1"/>
    <property type="molecule type" value="Genomic_DNA"/>
</dbReference>